<gene>
    <name evidence="4" type="ORF">LNINA_LOCUS5576</name>
</gene>
<dbReference type="InterPro" id="IPR008949">
    <property type="entry name" value="Isoprenoid_synthase_dom_sf"/>
</dbReference>
<reference evidence="4 5" key="1">
    <citation type="submission" date="2023-11" db="EMBL/GenBank/DDBJ databases">
        <authorList>
            <person name="Okamura Y."/>
        </authorList>
    </citation>
    <scope>NUCLEOTIDE SEQUENCE [LARGE SCALE GENOMIC DNA]</scope>
</reference>
<dbReference type="PANTHER" id="PTHR12001:SF44">
    <property type="entry name" value="GERANYLGERANYL PYROPHOSPHATE SYNTHASE"/>
    <property type="match status" value="1"/>
</dbReference>
<dbReference type="GO" id="GO:0042811">
    <property type="term" value="P:pheromone biosynthetic process"/>
    <property type="evidence" value="ECO:0007669"/>
    <property type="project" value="UniProtKB-ARBA"/>
</dbReference>
<sequence length="312" mass="36169">MPEEKKKASELYMEKELLLPYTHILKVQGKKLRDKIPVAFNHWFKLPKDTLDKIMDVMGMVYNGTLLIDDIQDNTSIRRGLPSAHCIYGIPLTVNTSLHVITLLLQKLQKLGNPEVITSVLKDFLEIIRGQGTELIWRENFICPTEEQYNQMNRQKTGYMFLMSVHMMQIFSENKTYFDDFVLNMGLYFQLRDDYCNLIKQVELEEYPDAAYSEKGINLDIFCEDLTEGKFTLPIIHAAQTSQGDAVLNILRQRTTDVALKKFCVSELERLGSLEYTRGKLIHLDKYIRDEIKRLGDNPGLTAAMDELLSWK</sequence>
<evidence type="ECO:0000313" key="4">
    <source>
        <dbReference type="EMBL" id="CAK1545967.1"/>
    </source>
</evidence>
<keyword evidence="5" id="KW-1185">Reference proteome</keyword>
<evidence type="ECO:0000256" key="1">
    <source>
        <dbReference type="ARBA" id="ARBA00022723"/>
    </source>
</evidence>
<keyword evidence="1" id="KW-0479">Metal-binding</keyword>
<organism evidence="4 5">
    <name type="scientific">Leptosia nina</name>
    <dbReference type="NCBI Taxonomy" id="320188"/>
    <lineage>
        <taxon>Eukaryota</taxon>
        <taxon>Metazoa</taxon>
        <taxon>Ecdysozoa</taxon>
        <taxon>Arthropoda</taxon>
        <taxon>Hexapoda</taxon>
        <taxon>Insecta</taxon>
        <taxon>Pterygota</taxon>
        <taxon>Neoptera</taxon>
        <taxon>Endopterygota</taxon>
        <taxon>Lepidoptera</taxon>
        <taxon>Glossata</taxon>
        <taxon>Ditrysia</taxon>
        <taxon>Papilionoidea</taxon>
        <taxon>Pieridae</taxon>
        <taxon>Pierinae</taxon>
        <taxon>Leptosia</taxon>
    </lineage>
</organism>
<evidence type="ECO:0008006" key="6">
    <source>
        <dbReference type="Google" id="ProtNLM"/>
    </source>
</evidence>
<dbReference type="AlphaFoldDB" id="A0AAV1JBV7"/>
<dbReference type="InterPro" id="IPR000092">
    <property type="entry name" value="Polyprenyl_synt"/>
</dbReference>
<comment type="caution">
    <text evidence="4">The sequence shown here is derived from an EMBL/GenBank/DDBJ whole genome shotgun (WGS) entry which is preliminary data.</text>
</comment>
<dbReference type="Gene3D" id="1.10.600.10">
    <property type="entry name" value="Farnesyl Diphosphate Synthase"/>
    <property type="match status" value="1"/>
</dbReference>
<proteinExistence type="inferred from homology"/>
<dbReference type="Pfam" id="PF00348">
    <property type="entry name" value="polyprenyl_synt"/>
    <property type="match status" value="1"/>
</dbReference>
<name>A0AAV1JBV7_9NEOP</name>
<evidence type="ECO:0000256" key="2">
    <source>
        <dbReference type="ARBA" id="ARBA00022842"/>
    </source>
</evidence>
<dbReference type="SUPFAM" id="SSF48576">
    <property type="entry name" value="Terpenoid synthases"/>
    <property type="match status" value="1"/>
</dbReference>
<dbReference type="Proteomes" id="UP001497472">
    <property type="component" value="Unassembled WGS sequence"/>
</dbReference>
<dbReference type="PANTHER" id="PTHR12001">
    <property type="entry name" value="GERANYLGERANYL PYROPHOSPHATE SYNTHASE"/>
    <property type="match status" value="1"/>
</dbReference>
<dbReference type="GO" id="GO:0004659">
    <property type="term" value="F:prenyltransferase activity"/>
    <property type="evidence" value="ECO:0007669"/>
    <property type="project" value="InterPro"/>
</dbReference>
<accession>A0AAV1JBV7</accession>
<protein>
    <recommendedName>
        <fullName evidence="6">Geranylgeranyl pyrophosphate synthase</fullName>
    </recommendedName>
</protein>
<dbReference type="PROSITE" id="PS00723">
    <property type="entry name" value="POLYPRENYL_SYNTHASE_1"/>
    <property type="match status" value="1"/>
</dbReference>
<dbReference type="GO" id="GO:0046872">
    <property type="term" value="F:metal ion binding"/>
    <property type="evidence" value="ECO:0007669"/>
    <property type="project" value="UniProtKB-KW"/>
</dbReference>
<evidence type="ECO:0000313" key="5">
    <source>
        <dbReference type="Proteomes" id="UP001497472"/>
    </source>
</evidence>
<comment type="similarity">
    <text evidence="3">Belongs to the FPP/GGPP synthase family.</text>
</comment>
<keyword evidence="3" id="KW-0808">Transferase</keyword>
<dbReference type="InterPro" id="IPR033749">
    <property type="entry name" value="Polyprenyl_synt_CS"/>
</dbReference>
<dbReference type="EMBL" id="CAVLEF010000007">
    <property type="protein sequence ID" value="CAK1545967.1"/>
    <property type="molecule type" value="Genomic_DNA"/>
</dbReference>
<evidence type="ECO:0000256" key="3">
    <source>
        <dbReference type="RuleBase" id="RU004466"/>
    </source>
</evidence>
<dbReference type="GO" id="GO:0008299">
    <property type="term" value="P:isoprenoid biosynthetic process"/>
    <property type="evidence" value="ECO:0007669"/>
    <property type="project" value="InterPro"/>
</dbReference>
<dbReference type="PROSITE" id="PS00444">
    <property type="entry name" value="POLYPRENYL_SYNTHASE_2"/>
    <property type="match status" value="1"/>
</dbReference>
<keyword evidence="2" id="KW-0460">Magnesium</keyword>